<dbReference type="EMBL" id="JAPEUL010000004">
    <property type="protein sequence ID" value="MCW4627727.1"/>
    <property type="molecule type" value="Genomic_DNA"/>
</dbReference>
<dbReference type="RefSeq" id="WP_265216828.1">
    <property type="nucleotide sequence ID" value="NZ_JAPEUL010000004.1"/>
</dbReference>
<keyword evidence="3" id="KW-1185">Reference proteome</keyword>
<evidence type="ECO:0000256" key="1">
    <source>
        <dbReference type="SAM" id="Phobius"/>
    </source>
</evidence>
<sequence length="130" mass="14102">MSKQKKERPSIVSFLPKFTVLTLMAFLLFRIEGVIAAVADAIDRPAIVSDLGAHSVLLSVTSVGDHFIAVGERGLILRSDDDGKSWRQLSSPVSVTLTGVSFLMIKMATSLVMVALCYVRQMGARIGKYS</sequence>
<evidence type="ECO:0000313" key="2">
    <source>
        <dbReference type="EMBL" id="MCW4627727.1"/>
    </source>
</evidence>
<comment type="caution">
    <text evidence="2">The sequence shown here is derived from an EMBL/GenBank/DDBJ whole genome shotgun (WGS) entry which is preliminary data.</text>
</comment>
<protein>
    <submittedName>
        <fullName evidence="2">Uncharacterized protein</fullName>
    </submittedName>
</protein>
<keyword evidence="1" id="KW-1133">Transmembrane helix</keyword>
<reference evidence="2" key="1">
    <citation type="submission" date="2022-11" db="EMBL/GenBank/DDBJ databases">
        <title>Marinomonas sp. nov., isolated from marine algae.</title>
        <authorList>
            <person name="Choi D.G."/>
            <person name="Kim J.M."/>
            <person name="Lee J.K."/>
            <person name="Baek J.H."/>
            <person name="Jeon C.O."/>
        </authorList>
    </citation>
    <scope>NUCLEOTIDE SEQUENCE</scope>
    <source>
        <strain evidence="2">KJ51-3</strain>
    </source>
</reference>
<dbReference type="Proteomes" id="UP001431181">
    <property type="component" value="Unassembled WGS sequence"/>
</dbReference>
<dbReference type="SUPFAM" id="SSF50939">
    <property type="entry name" value="Sialidases"/>
    <property type="match status" value="1"/>
</dbReference>
<accession>A0ABT3KB12</accession>
<name>A0ABT3KB12_9GAMM</name>
<keyword evidence="1" id="KW-0812">Transmembrane</keyword>
<evidence type="ECO:0000313" key="3">
    <source>
        <dbReference type="Proteomes" id="UP001431181"/>
    </source>
</evidence>
<proteinExistence type="predicted"/>
<gene>
    <name evidence="2" type="ORF">ONZ52_01295</name>
</gene>
<keyword evidence="1" id="KW-0472">Membrane</keyword>
<feature type="transmembrane region" description="Helical" evidence="1">
    <location>
        <begin position="95"/>
        <end position="119"/>
    </location>
</feature>
<organism evidence="2 3">
    <name type="scientific">Marinomonas rhodophyticola</name>
    <dbReference type="NCBI Taxonomy" id="2992803"/>
    <lineage>
        <taxon>Bacteria</taxon>
        <taxon>Pseudomonadati</taxon>
        <taxon>Pseudomonadota</taxon>
        <taxon>Gammaproteobacteria</taxon>
        <taxon>Oceanospirillales</taxon>
        <taxon>Oceanospirillaceae</taxon>
        <taxon>Marinomonas</taxon>
    </lineage>
</organism>
<dbReference type="InterPro" id="IPR036278">
    <property type="entry name" value="Sialidase_sf"/>
</dbReference>